<evidence type="ECO:0000256" key="9">
    <source>
        <dbReference type="SAM" id="Phobius"/>
    </source>
</evidence>
<keyword evidence="4 10" id="KW-0732">Signal</keyword>
<evidence type="ECO:0000259" key="11">
    <source>
        <dbReference type="PROSITE" id="PS50866"/>
    </source>
</evidence>
<dbReference type="RefSeq" id="XP_062641561.1">
    <property type="nucleotide sequence ID" value="XM_062778911.1"/>
</dbReference>
<comment type="caution">
    <text evidence="12">The sequence shown here is derived from an EMBL/GenBank/DDBJ whole genome shotgun (WGS) entry which is preliminary data.</text>
</comment>
<dbReference type="PROSITE" id="PS50866">
    <property type="entry name" value="GOLD"/>
    <property type="match status" value="1"/>
</dbReference>
<dbReference type="Pfam" id="PF01105">
    <property type="entry name" value="EMP24_GP25L"/>
    <property type="match status" value="1"/>
</dbReference>
<keyword evidence="6 9" id="KW-0472">Membrane</keyword>
<reference evidence="12" key="1">
    <citation type="journal article" date="2023" name="Mol. Phylogenet. Evol.">
        <title>Genome-scale phylogeny and comparative genomics of the fungal order Sordariales.</title>
        <authorList>
            <person name="Hensen N."/>
            <person name="Bonometti L."/>
            <person name="Westerberg I."/>
            <person name="Brannstrom I.O."/>
            <person name="Guillou S."/>
            <person name="Cros-Aarteil S."/>
            <person name="Calhoun S."/>
            <person name="Haridas S."/>
            <person name="Kuo A."/>
            <person name="Mondo S."/>
            <person name="Pangilinan J."/>
            <person name="Riley R."/>
            <person name="LaButti K."/>
            <person name="Andreopoulos B."/>
            <person name="Lipzen A."/>
            <person name="Chen C."/>
            <person name="Yan M."/>
            <person name="Daum C."/>
            <person name="Ng V."/>
            <person name="Clum A."/>
            <person name="Steindorff A."/>
            <person name="Ohm R.A."/>
            <person name="Martin F."/>
            <person name="Silar P."/>
            <person name="Natvig D.O."/>
            <person name="Lalanne C."/>
            <person name="Gautier V."/>
            <person name="Ament-Velasquez S.L."/>
            <person name="Kruys A."/>
            <person name="Hutchinson M.I."/>
            <person name="Powell A.J."/>
            <person name="Barry K."/>
            <person name="Miller A.N."/>
            <person name="Grigoriev I.V."/>
            <person name="Debuchy R."/>
            <person name="Gladieux P."/>
            <person name="Hiltunen Thoren M."/>
            <person name="Johannesson H."/>
        </authorList>
    </citation>
    <scope>NUCLEOTIDE SEQUENCE</scope>
    <source>
        <strain evidence="12">CBS 141.50</strain>
    </source>
</reference>
<keyword evidence="5 9" id="KW-1133">Transmembrane helix</keyword>
<sequence length="211" mass="23792">MQLPLLSCGLWGLLAATQAAATALTYKINANEEACFYTATQKSNEKIAFYFAVQSGGSFDINYRVTGPNDKYIMDGEKERQGDFVFTAQEAGEYKFCFNNEMSTYTEKFVDFEISVENEARVSLPSKQGASPEQTSSLEESLFKISGQMSTITRNQKYFRTRENRNFSTVRSTEGRIVNFSLIQIALVVCMGALQVFIVRFFFQGARKGYV</sequence>
<accession>A0AAN6ZQM1</accession>
<dbReference type="AlphaFoldDB" id="A0AAN6ZQM1"/>
<proteinExistence type="inferred from homology"/>
<evidence type="ECO:0000256" key="2">
    <source>
        <dbReference type="ARBA" id="ARBA00007104"/>
    </source>
</evidence>
<dbReference type="GO" id="GO:0016020">
    <property type="term" value="C:membrane"/>
    <property type="evidence" value="ECO:0007669"/>
    <property type="project" value="UniProtKB-SubCell"/>
</dbReference>
<feature type="chain" id="PRO_5042895847" evidence="10">
    <location>
        <begin position="22"/>
        <end position="211"/>
    </location>
</feature>
<evidence type="ECO:0000256" key="4">
    <source>
        <dbReference type="ARBA" id="ARBA00022729"/>
    </source>
</evidence>
<evidence type="ECO:0000256" key="5">
    <source>
        <dbReference type="ARBA" id="ARBA00022989"/>
    </source>
</evidence>
<organism evidence="12 13">
    <name type="scientific">Dichotomopilus funicola</name>
    <dbReference type="NCBI Taxonomy" id="1934379"/>
    <lineage>
        <taxon>Eukaryota</taxon>
        <taxon>Fungi</taxon>
        <taxon>Dikarya</taxon>
        <taxon>Ascomycota</taxon>
        <taxon>Pezizomycotina</taxon>
        <taxon>Sordariomycetes</taxon>
        <taxon>Sordariomycetidae</taxon>
        <taxon>Sordariales</taxon>
        <taxon>Chaetomiaceae</taxon>
        <taxon>Dichotomopilus</taxon>
    </lineage>
</organism>
<dbReference type="InterPro" id="IPR036598">
    <property type="entry name" value="GOLD_dom_sf"/>
</dbReference>
<evidence type="ECO:0000256" key="1">
    <source>
        <dbReference type="ARBA" id="ARBA00004479"/>
    </source>
</evidence>
<dbReference type="EMBL" id="MU853554">
    <property type="protein sequence ID" value="KAK4148190.1"/>
    <property type="molecule type" value="Genomic_DNA"/>
</dbReference>
<evidence type="ECO:0000256" key="8">
    <source>
        <dbReference type="RuleBase" id="RU003827"/>
    </source>
</evidence>
<dbReference type="GeneID" id="87815524"/>
<keyword evidence="13" id="KW-1185">Reference proteome</keyword>
<name>A0AAN6ZQM1_9PEZI</name>
<gene>
    <name evidence="12" type="ORF">C8A04DRAFT_23986</name>
</gene>
<evidence type="ECO:0000256" key="3">
    <source>
        <dbReference type="ARBA" id="ARBA00022692"/>
    </source>
</evidence>
<dbReference type="Proteomes" id="UP001302676">
    <property type="component" value="Unassembled WGS sequence"/>
</dbReference>
<evidence type="ECO:0000256" key="6">
    <source>
        <dbReference type="ARBA" id="ARBA00023136"/>
    </source>
</evidence>
<evidence type="ECO:0000313" key="12">
    <source>
        <dbReference type="EMBL" id="KAK4148190.1"/>
    </source>
</evidence>
<dbReference type="SUPFAM" id="SSF101576">
    <property type="entry name" value="Supernatant protein factor (SPF), C-terminal domain"/>
    <property type="match status" value="1"/>
</dbReference>
<evidence type="ECO:0000313" key="13">
    <source>
        <dbReference type="Proteomes" id="UP001302676"/>
    </source>
</evidence>
<evidence type="ECO:0000256" key="10">
    <source>
        <dbReference type="SAM" id="SignalP"/>
    </source>
</evidence>
<dbReference type="InterPro" id="IPR009038">
    <property type="entry name" value="GOLD_dom"/>
</dbReference>
<keyword evidence="3 8" id="KW-0812">Transmembrane</keyword>
<dbReference type="SMART" id="SM01190">
    <property type="entry name" value="EMP24_GP25L"/>
    <property type="match status" value="1"/>
</dbReference>
<feature type="domain" description="GOLD" evidence="11">
    <location>
        <begin position="33"/>
        <end position="116"/>
    </location>
</feature>
<dbReference type="InterPro" id="IPR015720">
    <property type="entry name" value="Emp24-like"/>
</dbReference>
<evidence type="ECO:0000256" key="7">
    <source>
        <dbReference type="ARBA" id="ARBA00037847"/>
    </source>
</evidence>
<protein>
    <submittedName>
        <fullName evidence="12">Emp24/gp25L/p24 family/GOLD-domain-containing protein</fullName>
    </submittedName>
</protein>
<dbReference type="PANTHER" id="PTHR22811">
    <property type="entry name" value="TRANSMEMBRANE EMP24 DOMAIN-CONTAINING PROTEIN"/>
    <property type="match status" value="1"/>
</dbReference>
<feature type="transmembrane region" description="Helical" evidence="9">
    <location>
        <begin position="182"/>
        <end position="203"/>
    </location>
</feature>
<comment type="subcellular location">
    <subcellularLocation>
        <location evidence="7">Endomembrane system</location>
        <topology evidence="7">Single-pass membrane protein</topology>
    </subcellularLocation>
    <subcellularLocation>
        <location evidence="1 8">Membrane</location>
        <topology evidence="1 8">Single-pass type I membrane protein</topology>
    </subcellularLocation>
</comment>
<feature type="signal peptide" evidence="10">
    <location>
        <begin position="1"/>
        <end position="21"/>
    </location>
</feature>
<dbReference type="GO" id="GO:0012505">
    <property type="term" value="C:endomembrane system"/>
    <property type="evidence" value="ECO:0007669"/>
    <property type="project" value="UniProtKB-SubCell"/>
</dbReference>
<comment type="similarity">
    <text evidence="2 8">Belongs to the EMP24/GP25L family.</text>
</comment>
<reference evidence="12" key="2">
    <citation type="submission" date="2023-05" db="EMBL/GenBank/DDBJ databases">
        <authorList>
            <consortium name="Lawrence Berkeley National Laboratory"/>
            <person name="Steindorff A."/>
            <person name="Hensen N."/>
            <person name="Bonometti L."/>
            <person name="Westerberg I."/>
            <person name="Brannstrom I.O."/>
            <person name="Guillou S."/>
            <person name="Cros-Aarteil S."/>
            <person name="Calhoun S."/>
            <person name="Haridas S."/>
            <person name="Kuo A."/>
            <person name="Mondo S."/>
            <person name="Pangilinan J."/>
            <person name="Riley R."/>
            <person name="Labutti K."/>
            <person name="Andreopoulos B."/>
            <person name="Lipzen A."/>
            <person name="Chen C."/>
            <person name="Yanf M."/>
            <person name="Daum C."/>
            <person name="Ng V."/>
            <person name="Clum A."/>
            <person name="Ohm R."/>
            <person name="Martin F."/>
            <person name="Silar P."/>
            <person name="Natvig D."/>
            <person name="Lalanne C."/>
            <person name="Gautier V."/>
            <person name="Ament-Velasquez S.L."/>
            <person name="Kruys A."/>
            <person name="Hutchinson M.I."/>
            <person name="Powell A.J."/>
            <person name="Barry K."/>
            <person name="Miller A.N."/>
            <person name="Grigoriev I.V."/>
            <person name="Debuchy R."/>
            <person name="Gladieux P."/>
            <person name="Thoren M.H."/>
            <person name="Johannesson H."/>
        </authorList>
    </citation>
    <scope>NUCLEOTIDE SEQUENCE</scope>
    <source>
        <strain evidence="12">CBS 141.50</strain>
    </source>
</reference>